<proteinExistence type="inferred from homology"/>
<sequence>MKKICCIFNIAPLYRAGIYRAMDEDSALEFDFLAGEESVGGIALMDLTSLRGFRGYLHNVYRKRDKLVWQRGALRKAFARRYDAYVLTGNPGIRSNWLIALVARLLRRPVYLWSHGLYGDETGWKLRKNMAWFRLAGHLLLYGERAYRLLLEQGFPKERMTVIYNSLDYDKQRAIREHLGDRSFIRNYFGEERPLLVFVGRLTATKKLDLLLEAMARLDTMGTPCNLVLVGDGPARETLEAQTERLGLADRVWFYGETYDEHLIGTLLYHGDVCVSPGNVGLTAMHALMFGTPVVTHDNACKQMPESEAIVPGVSGSFFRADSVESLAEAIHGWVGLEPARREAVREECCRIIDEKYNPARQMALLKSVFQAEG</sequence>
<accession>A0A9D1QFA7</accession>
<dbReference type="PANTHER" id="PTHR12526">
    <property type="entry name" value="GLYCOSYLTRANSFERASE"/>
    <property type="match status" value="1"/>
</dbReference>
<evidence type="ECO:0000256" key="3">
    <source>
        <dbReference type="ARBA" id="ARBA00022679"/>
    </source>
</evidence>
<evidence type="ECO:0000313" key="6">
    <source>
        <dbReference type="Proteomes" id="UP000823926"/>
    </source>
</evidence>
<comment type="caution">
    <text evidence="5">The sequence shown here is derived from an EMBL/GenBank/DDBJ whole genome shotgun (WGS) entry which is preliminary data.</text>
</comment>
<comment type="similarity">
    <text evidence="1">Belongs to the glycosyltransferase group 1 family. Glycosyltransferase 4 subfamily.</text>
</comment>
<dbReference type="EMBL" id="DXHL01000032">
    <property type="protein sequence ID" value="HIW11160.1"/>
    <property type="molecule type" value="Genomic_DNA"/>
</dbReference>
<reference evidence="5" key="2">
    <citation type="submission" date="2021-04" db="EMBL/GenBank/DDBJ databases">
        <authorList>
            <person name="Gilroy R."/>
        </authorList>
    </citation>
    <scope>NUCLEOTIDE SEQUENCE</scope>
    <source>
        <strain evidence="5">ChiBcec15-1070</strain>
    </source>
</reference>
<dbReference type="CDD" id="cd03801">
    <property type="entry name" value="GT4_PimA-like"/>
    <property type="match status" value="1"/>
</dbReference>
<evidence type="ECO:0000256" key="1">
    <source>
        <dbReference type="ARBA" id="ARBA00009481"/>
    </source>
</evidence>
<organism evidence="5 6">
    <name type="scientific">Candidatus Rikenella faecigallinarum</name>
    <dbReference type="NCBI Taxonomy" id="2838745"/>
    <lineage>
        <taxon>Bacteria</taxon>
        <taxon>Pseudomonadati</taxon>
        <taxon>Bacteroidota</taxon>
        <taxon>Bacteroidia</taxon>
        <taxon>Bacteroidales</taxon>
        <taxon>Rikenellaceae</taxon>
        <taxon>Rikenella</taxon>
    </lineage>
</organism>
<evidence type="ECO:0000256" key="2">
    <source>
        <dbReference type="ARBA" id="ARBA00022676"/>
    </source>
</evidence>
<dbReference type="AlphaFoldDB" id="A0A9D1QFA7"/>
<protein>
    <submittedName>
        <fullName evidence="5">Glycosyltransferase family 4 protein</fullName>
    </submittedName>
</protein>
<name>A0A9D1QFA7_9BACT</name>
<dbReference type="GO" id="GO:0016757">
    <property type="term" value="F:glycosyltransferase activity"/>
    <property type="evidence" value="ECO:0007669"/>
    <property type="project" value="UniProtKB-KW"/>
</dbReference>
<evidence type="ECO:0000259" key="4">
    <source>
        <dbReference type="Pfam" id="PF00534"/>
    </source>
</evidence>
<dbReference type="Pfam" id="PF00534">
    <property type="entry name" value="Glycos_transf_1"/>
    <property type="match status" value="1"/>
</dbReference>
<gene>
    <name evidence="5" type="ORF">H9888_06655</name>
</gene>
<reference evidence="5" key="1">
    <citation type="journal article" date="2021" name="PeerJ">
        <title>Extensive microbial diversity within the chicken gut microbiome revealed by metagenomics and culture.</title>
        <authorList>
            <person name="Gilroy R."/>
            <person name="Ravi A."/>
            <person name="Getino M."/>
            <person name="Pursley I."/>
            <person name="Horton D.L."/>
            <person name="Alikhan N.F."/>
            <person name="Baker D."/>
            <person name="Gharbi K."/>
            <person name="Hall N."/>
            <person name="Watson M."/>
            <person name="Adriaenssens E.M."/>
            <person name="Foster-Nyarko E."/>
            <person name="Jarju S."/>
            <person name="Secka A."/>
            <person name="Antonio M."/>
            <person name="Oren A."/>
            <person name="Chaudhuri R.R."/>
            <person name="La Ragione R."/>
            <person name="Hildebrand F."/>
            <person name="Pallen M.J."/>
        </authorList>
    </citation>
    <scope>NUCLEOTIDE SEQUENCE</scope>
    <source>
        <strain evidence="5">ChiBcec15-1070</strain>
    </source>
</reference>
<evidence type="ECO:0000313" key="5">
    <source>
        <dbReference type="EMBL" id="HIW11160.1"/>
    </source>
</evidence>
<keyword evidence="3" id="KW-0808">Transferase</keyword>
<dbReference type="SUPFAM" id="SSF53756">
    <property type="entry name" value="UDP-Glycosyltransferase/glycogen phosphorylase"/>
    <property type="match status" value="1"/>
</dbReference>
<dbReference type="Gene3D" id="3.40.50.2000">
    <property type="entry name" value="Glycogen Phosphorylase B"/>
    <property type="match status" value="2"/>
</dbReference>
<dbReference type="InterPro" id="IPR001296">
    <property type="entry name" value="Glyco_trans_1"/>
</dbReference>
<dbReference type="PANTHER" id="PTHR12526:SF640">
    <property type="entry name" value="COLANIC ACID BIOSYNTHESIS GLYCOSYLTRANSFERASE WCAL-RELATED"/>
    <property type="match status" value="1"/>
</dbReference>
<keyword evidence="2" id="KW-0328">Glycosyltransferase</keyword>
<feature type="domain" description="Glycosyl transferase family 1" evidence="4">
    <location>
        <begin position="189"/>
        <end position="343"/>
    </location>
</feature>
<dbReference type="Proteomes" id="UP000823926">
    <property type="component" value="Unassembled WGS sequence"/>
</dbReference>